<gene>
    <name evidence="7" type="ORF">BDV96DRAFT_607554</name>
</gene>
<evidence type="ECO:0000313" key="7">
    <source>
        <dbReference type="EMBL" id="KAF2106179.1"/>
    </source>
</evidence>
<keyword evidence="3 6" id="KW-1133">Transmembrane helix</keyword>
<protein>
    <recommendedName>
        <fullName evidence="9">Mid2 domain-containing protein</fullName>
    </recommendedName>
</protein>
<dbReference type="Proteomes" id="UP000799770">
    <property type="component" value="Unassembled WGS sequence"/>
</dbReference>
<keyword evidence="8" id="KW-1185">Reference proteome</keyword>
<evidence type="ECO:0000256" key="5">
    <source>
        <dbReference type="SAM" id="MobiDB-lite"/>
    </source>
</evidence>
<keyword evidence="4 6" id="KW-0472">Membrane</keyword>
<feature type="region of interest" description="Disordered" evidence="5">
    <location>
        <begin position="148"/>
        <end position="207"/>
    </location>
</feature>
<keyword evidence="2 6" id="KW-0812">Transmembrane</keyword>
<evidence type="ECO:0000256" key="2">
    <source>
        <dbReference type="ARBA" id="ARBA00022692"/>
    </source>
</evidence>
<dbReference type="GO" id="GO:0071944">
    <property type="term" value="C:cell periphery"/>
    <property type="evidence" value="ECO:0007669"/>
    <property type="project" value="UniProtKB-ARBA"/>
</dbReference>
<organism evidence="7 8">
    <name type="scientific">Lophiotrema nucula</name>
    <dbReference type="NCBI Taxonomy" id="690887"/>
    <lineage>
        <taxon>Eukaryota</taxon>
        <taxon>Fungi</taxon>
        <taxon>Dikarya</taxon>
        <taxon>Ascomycota</taxon>
        <taxon>Pezizomycotina</taxon>
        <taxon>Dothideomycetes</taxon>
        <taxon>Pleosporomycetidae</taxon>
        <taxon>Pleosporales</taxon>
        <taxon>Lophiotremataceae</taxon>
        <taxon>Lophiotrema</taxon>
    </lineage>
</organism>
<accession>A0A6A5YFW5</accession>
<feature type="transmembrane region" description="Helical" evidence="6">
    <location>
        <begin position="213"/>
        <end position="236"/>
    </location>
</feature>
<evidence type="ECO:0000256" key="3">
    <source>
        <dbReference type="ARBA" id="ARBA00022989"/>
    </source>
</evidence>
<evidence type="ECO:0000256" key="4">
    <source>
        <dbReference type="ARBA" id="ARBA00023136"/>
    </source>
</evidence>
<evidence type="ECO:0000313" key="8">
    <source>
        <dbReference type="Proteomes" id="UP000799770"/>
    </source>
</evidence>
<dbReference type="GO" id="GO:0016020">
    <property type="term" value="C:membrane"/>
    <property type="evidence" value="ECO:0007669"/>
    <property type="project" value="UniProtKB-SubCell"/>
</dbReference>
<dbReference type="PANTHER" id="PTHR15549">
    <property type="entry name" value="PAIRED IMMUNOGLOBULIN-LIKE TYPE 2 RECEPTOR"/>
    <property type="match status" value="1"/>
</dbReference>
<dbReference type="InterPro" id="IPR051694">
    <property type="entry name" value="Immunoregulatory_rcpt-like"/>
</dbReference>
<sequence>MIVDMVAYVYPKVGGLVYFALLLFPIAIAQETYWVDPPPAGPNAGTGFENNTLIREGSKRTIKWHNKIPKSIVLLCQEYQHGSPASIWITPQFTRDNETEWVVDTSTFSLEMSPVFYIALWALLENDIKVDDDEVRTDYFNITSELGPASSLPNSSDPPSSTSATTHTLSSTQTAAATTSLSTLSTTTQPPSGISTPSPSSSSSASAHLSTGAAAGIGIACTVAFVTAATTLICYLRRVYKTRLAKQNIAAGDTNISNSGEHILSGGSEMYEAYVNPEEMPTHSDHHELDIRSGWHSLTPR</sequence>
<reference evidence="7" key="1">
    <citation type="journal article" date="2020" name="Stud. Mycol.">
        <title>101 Dothideomycetes genomes: a test case for predicting lifestyles and emergence of pathogens.</title>
        <authorList>
            <person name="Haridas S."/>
            <person name="Albert R."/>
            <person name="Binder M."/>
            <person name="Bloem J."/>
            <person name="Labutti K."/>
            <person name="Salamov A."/>
            <person name="Andreopoulos B."/>
            <person name="Baker S."/>
            <person name="Barry K."/>
            <person name="Bills G."/>
            <person name="Bluhm B."/>
            <person name="Cannon C."/>
            <person name="Castanera R."/>
            <person name="Culley D."/>
            <person name="Daum C."/>
            <person name="Ezra D."/>
            <person name="Gonzalez J."/>
            <person name="Henrissat B."/>
            <person name="Kuo A."/>
            <person name="Liang C."/>
            <person name="Lipzen A."/>
            <person name="Lutzoni F."/>
            <person name="Magnuson J."/>
            <person name="Mondo S."/>
            <person name="Nolan M."/>
            <person name="Ohm R."/>
            <person name="Pangilinan J."/>
            <person name="Park H.-J."/>
            <person name="Ramirez L."/>
            <person name="Alfaro M."/>
            <person name="Sun H."/>
            <person name="Tritt A."/>
            <person name="Yoshinaga Y."/>
            <person name="Zwiers L.-H."/>
            <person name="Turgeon B."/>
            <person name="Goodwin S."/>
            <person name="Spatafora J."/>
            <person name="Crous P."/>
            <person name="Grigoriev I."/>
        </authorList>
    </citation>
    <scope>NUCLEOTIDE SEQUENCE</scope>
    <source>
        <strain evidence="7">CBS 627.86</strain>
    </source>
</reference>
<name>A0A6A5YFW5_9PLEO</name>
<proteinExistence type="predicted"/>
<evidence type="ECO:0008006" key="9">
    <source>
        <dbReference type="Google" id="ProtNLM"/>
    </source>
</evidence>
<comment type="subcellular location">
    <subcellularLocation>
        <location evidence="1">Membrane</location>
        <topology evidence="1">Single-pass membrane protein</topology>
    </subcellularLocation>
</comment>
<evidence type="ECO:0000256" key="6">
    <source>
        <dbReference type="SAM" id="Phobius"/>
    </source>
</evidence>
<evidence type="ECO:0000256" key="1">
    <source>
        <dbReference type="ARBA" id="ARBA00004167"/>
    </source>
</evidence>
<dbReference type="PANTHER" id="PTHR15549:SF6">
    <property type="entry name" value="MID2 DOMAIN-CONTAINING PROTEIN"/>
    <property type="match status" value="1"/>
</dbReference>
<dbReference type="AlphaFoldDB" id="A0A6A5YFW5"/>
<dbReference type="EMBL" id="ML977365">
    <property type="protein sequence ID" value="KAF2106179.1"/>
    <property type="molecule type" value="Genomic_DNA"/>
</dbReference>